<dbReference type="EMBL" id="ABCS01000011">
    <property type="protein sequence ID" value="EDM80376.1"/>
    <property type="molecule type" value="Genomic_DNA"/>
</dbReference>
<dbReference type="RefSeq" id="WP_006970480.1">
    <property type="nucleotide sequence ID" value="NZ_ABCS01000011.1"/>
</dbReference>
<organism evidence="2 3">
    <name type="scientific">Plesiocystis pacifica SIR-1</name>
    <dbReference type="NCBI Taxonomy" id="391625"/>
    <lineage>
        <taxon>Bacteria</taxon>
        <taxon>Pseudomonadati</taxon>
        <taxon>Myxococcota</taxon>
        <taxon>Polyangia</taxon>
        <taxon>Nannocystales</taxon>
        <taxon>Nannocystaceae</taxon>
        <taxon>Plesiocystis</taxon>
    </lineage>
</organism>
<accession>A6G181</accession>
<keyword evidence="3" id="KW-1185">Reference proteome</keyword>
<protein>
    <submittedName>
        <fullName evidence="2">Uncharacterized protein</fullName>
    </submittedName>
</protein>
<dbReference type="Proteomes" id="UP000005801">
    <property type="component" value="Unassembled WGS sequence"/>
</dbReference>
<comment type="caution">
    <text evidence="2">The sequence shown here is derived from an EMBL/GenBank/DDBJ whole genome shotgun (WGS) entry which is preliminary data.</text>
</comment>
<gene>
    <name evidence="2" type="ORF">PPSIR1_11390</name>
</gene>
<evidence type="ECO:0000313" key="2">
    <source>
        <dbReference type="EMBL" id="EDM80376.1"/>
    </source>
</evidence>
<sequence>MRAEFAIAMMFTAAVLWGVIAYFQHRGRARASAERRGAGAGLGSPDQRAASLLRELIAGTISAAEARERWPEGVSEPAAVTYLDYFDQGLDHQGMRDPGFDAVVAGLADRLERRAKR</sequence>
<dbReference type="AlphaFoldDB" id="A6G181"/>
<feature type="transmembrane region" description="Helical" evidence="1">
    <location>
        <begin position="6"/>
        <end position="23"/>
    </location>
</feature>
<evidence type="ECO:0000256" key="1">
    <source>
        <dbReference type="SAM" id="Phobius"/>
    </source>
</evidence>
<keyword evidence="1" id="KW-0812">Transmembrane</keyword>
<keyword evidence="1" id="KW-1133">Transmembrane helix</keyword>
<evidence type="ECO:0000313" key="3">
    <source>
        <dbReference type="Proteomes" id="UP000005801"/>
    </source>
</evidence>
<name>A6G181_9BACT</name>
<keyword evidence="1" id="KW-0472">Membrane</keyword>
<reference evidence="2 3" key="1">
    <citation type="submission" date="2007-06" db="EMBL/GenBank/DDBJ databases">
        <authorList>
            <person name="Shimkets L."/>
            <person name="Ferriera S."/>
            <person name="Johnson J."/>
            <person name="Kravitz S."/>
            <person name="Beeson K."/>
            <person name="Sutton G."/>
            <person name="Rogers Y.-H."/>
            <person name="Friedman R."/>
            <person name="Frazier M."/>
            <person name="Venter J.C."/>
        </authorList>
    </citation>
    <scope>NUCLEOTIDE SEQUENCE [LARGE SCALE GENOMIC DNA]</scope>
    <source>
        <strain evidence="2 3">SIR-1</strain>
    </source>
</reference>
<proteinExistence type="predicted"/>